<evidence type="ECO:0000256" key="1">
    <source>
        <dbReference type="ARBA" id="ARBA00023002"/>
    </source>
</evidence>
<sequence>MIRRRMGAAGPQVSAVGLGCMGMSFAYGAADDAESTRTLHRALDLGVNHLDTADMYGQGRNEELLAPVVRARRDEVFLATKFGNRVRGGGTGATGTPGAYVDSGAAWARAACDASLHRLGVDTIDLYYLHRRDPATPIEETIGAMAGLVAAGKVRLIGLSEVSPATLRAAHAVHPVAAVQMEYSLFSRDVEGEMLATCRELGVALVAYSPVGRGLLTGAITGRAQLAADDWRAGAPRFAEGNLEANLALVDEVRAVAAEIGGSPAQAALAWLLAQGEDILPIPGTRRVHRLEENAAAADIRLSAGQLARLAEAVPPGAVAGERYPEAAMRLVGH</sequence>
<dbReference type="GO" id="GO:0016491">
    <property type="term" value="F:oxidoreductase activity"/>
    <property type="evidence" value="ECO:0007669"/>
    <property type="project" value="UniProtKB-KW"/>
</dbReference>
<dbReference type="SUPFAM" id="SSF51430">
    <property type="entry name" value="NAD(P)-linked oxidoreductase"/>
    <property type="match status" value="1"/>
</dbReference>
<dbReference type="AlphaFoldDB" id="A0A2W2DKP2"/>
<name>A0A2W2DKP2_9ACTN</name>
<evidence type="ECO:0000313" key="3">
    <source>
        <dbReference type="EMBL" id="PZG01400.1"/>
    </source>
</evidence>
<feature type="domain" description="NADP-dependent oxidoreductase" evidence="2">
    <location>
        <begin position="16"/>
        <end position="313"/>
    </location>
</feature>
<dbReference type="InterPro" id="IPR050791">
    <property type="entry name" value="Aldo-Keto_reductase"/>
</dbReference>
<dbReference type="Pfam" id="PF00248">
    <property type="entry name" value="Aldo_ket_red"/>
    <property type="match status" value="1"/>
</dbReference>
<dbReference type="RefSeq" id="WP_111133460.1">
    <property type="nucleotide sequence ID" value="NZ_POUB01000030.1"/>
</dbReference>
<comment type="caution">
    <text evidence="3">The sequence shown here is derived from an EMBL/GenBank/DDBJ whole genome shotgun (WGS) entry which is preliminary data.</text>
</comment>
<keyword evidence="1" id="KW-0560">Oxidoreductase</keyword>
<keyword evidence="4" id="KW-1185">Reference proteome</keyword>
<dbReference type="GO" id="GO:0005737">
    <property type="term" value="C:cytoplasm"/>
    <property type="evidence" value="ECO:0007669"/>
    <property type="project" value="TreeGrafter"/>
</dbReference>
<gene>
    <name evidence="3" type="ORF">C1I99_07425</name>
</gene>
<evidence type="ECO:0000313" key="4">
    <source>
        <dbReference type="Proteomes" id="UP000248749"/>
    </source>
</evidence>
<dbReference type="OrthoDB" id="3170516at2"/>
<protein>
    <submittedName>
        <fullName evidence="3">Aldo/keto reductase</fullName>
    </submittedName>
</protein>
<reference evidence="3 4" key="1">
    <citation type="submission" date="2018-01" db="EMBL/GenBank/DDBJ databases">
        <title>Draft genome sequence of Salinispora sp. 13K206.</title>
        <authorList>
            <person name="Sahin N."/>
            <person name="Saygin H."/>
            <person name="Ay H."/>
        </authorList>
    </citation>
    <scope>NUCLEOTIDE SEQUENCE [LARGE SCALE GENOMIC DNA]</scope>
    <source>
        <strain evidence="3 4">13K206</strain>
    </source>
</reference>
<dbReference type="Gene3D" id="3.20.20.100">
    <property type="entry name" value="NADP-dependent oxidoreductase domain"/>
    <property type="match status" value="1"/>
</dbReference>
<dbReference type="EMBL" id="POUB01000030">
    <property type="protein sequence ID" value="PZG01400.1"/>
    <property type="molecule type" value="Genomic_DNA"/>
</dbReference>
<dbReference type="Proteomes" id="UP000248749">
    <property type="component" value="Unassembled WGS sequence"/>
</dbReference>
<organism evidence="3 4">
    <name type="scientific">Micromonospora deserti</name>
    <dbReference type="NCBI Taxonomy" id="2070366"/>
    <lineage>
        <taxon>Bacteria</taxon>
        <taxon>Bacillati</taxon>
        <taxon>Actinomycetota</taxon>
        <taxon>Actinomycetes</taxon>
        <taxon>Micromonosporales</taxon>
        <taxon>Micromonosporaceae</taxon>
        <taxon>Micromonospora</taxon>
    </lineage>
</organism>
<evidence type="ECO:0000259" key="2">
    <source>
        <dbReference type="Pfam" id="PF00248"/>
    </source>
</evidence>
<dbReference type="PANTHER" id="PTHR43625">
    <property type="entry name" value="AFLATOXIN B1 ALDEHYDE REDUCTASE"/>
    <property type="match status" value="1"/>
</dbReference>
<accession>A0A2W2DKP2</accession>
<proteinExistence type="predicted"/>
<dbReference type="PROSITE" id="PS51257">
    <property type="entry name" value="PROKAR_LIPOPROTEIN"/>
    <property type="match status" value="1"/>
</dbReference>
<dbReference type="InterPro" id="IPR036812">
    <property type="entry name" value="NAD(P)_OxRdtase_dom_sf"/>
</dbReference>
<dbReference type="PANTHER" id="PTHR43625:SF40">
    <property type="entry name" value="ALDO-KETO REDUCTASE YAKC [NADP(+)]"/>
    <property type="match status" value="1"/>
</dbReference>
<dbReference type="InterPro" id="IPR023210">
    <property type="entry name" value="NADP_OxRdtase_dom"/>
</dbReference>